<dbReference type="Proteomes" id="UP001604277">
    <property type="component" value="Unassembled WGS sequence"/>
</dbReference>
<dbReference type="EMBL" id="JBFOLJ010000005">
    <property type="protein sequence ID" value="KAL2537691.1"/>
    <property type="molecule type" value="Genomic_DNA"/>
</dbReference>
<accession>A0ABD1VK14</accession>
<gene>
    <name evidence="1" type="ORF">Fot_19082</name>
</gene>
<evidence type="ECO:0000313" key="1">
    <source>
        <dbReference type="EMBL" id="KAL2537691.1"/>
    </source>
</evidence>
<comment type="caution">
    <text evidence="1">The sequence shown here is derived from an EMBL/GenBank/DDBJ whole genome shotgun (WGS) entry which is preliminary data.</text>
</comment>
<reference evidence="2" key="1">
    <citation type="submission" date="2024-07" db="EMBL/GenBank/DDBJ databases">
        <title>Two chromosome-level genome assemblies of Korean endemic species Abeliophyllum distichum and Forsythia ovata (Oleaceae).</title>
        <authorList>
            <person name="Jang H."/>
        </authorList>
    </citation>
    <scope>NUCLEOTIDE SEQUENCE [LARGE SCALE GENOMIC DNA]</scope>
</reference>
<keyword evidence="2" id="KW-1185">Reference proteome</keyword>
<proteinExistence type="predicted"/>
<dbReference type="AlphaFoldDB" id="A0ABD1VK14"/>
<evidence type="ECO:0000313" key="2">
    <source>
        <dbReference type="Proteomes" id="UP001604277"/>
    </source>
</evidence>
<sequence length="109" mass="12508">MACWKLVDLHRFVQVSQNPPNLHRFVQASIVHYLVLARILRFLLVILLHRQALEGSAVPNKHRYADVDTPLPTATRKCFCQRSRSTPCFHPLPYIGQPICVPSALPRRT</sequence>
<organism evidence="1 2">
    <name type="scientific">Forsythia ovata</name>
    <dbReference type="NCBI Taxonomy" id="205694"/>
    <lineage>
        <taxon>Eukaryota</taxon>
        <taxon>Viridiplantae</taxon>
        <taxon>Streptophyta</taxon>
        <taxon>Embryophyta</taxon>
        <taxon>Tracheophyta</taxon>
        <taxon>Spermatophyta</taxon>
        <taxon>Magnoliopsida</taxon>
        <taxon>eudicotyledons</taxon>
        <taxon>Gunneridae</taxon>
        <taxon>Pentapetalae</taxon>
        <taxon>asterids</taxon>
        <taxon>lamiids</taxon>
        <taxon>Lamiales</taxon>
        <taxon>Oleaceae</taxon>
        <taxon>Forsythieae</taxon>
        <taxon>Forsythia</taxon>
    </lineage>
</organism>
<protein>
    <submittedName>
        <fullName evidence="1">Uncharacterized protein</fullName>
    </submittedName>
</protein>
<name>A0ABD1VK14_9LAMI</name>